<reference evidence="7" key="1">
    <citation type="submission" date="2018-06" db="EMBL/GenBank/DDBJ databases">
        <authorList>
            <person name="Zhirakovskaya E."/>
        </authorList>
    </citation>
    <scope>NUCLEOTIDE SEQUENCE</scope>
</reference>
<evidence type="ECO:0000259" key="6">
    <source>
        <dbReference type="PROSITE" id="PS50887"/>
    </source>
</evidence>
<dbReference type="Pfam" id="PF00990">
    <property type="entry name" value="GGDEF"/>
    <property type="match status" value="1"/>
</dbReference>
<dbReference type="InterPro" id="IPR013655">
    <property type="entry name" value="PAS_fold_3"/>
</dbReference>
<dbReference type="CDD" id="cd06225">
    <property type="entry name" value="HAMP"/>
    <property type="match status" value="1"/>
</dbReference>
<dbReference type="InterPro" id="IPR000160">
    <property type="entry name" value="GGDEF_dom"/>
</dbReference>
<feature type="domain" description="EAL" evidence="4">
    <location>
        <begin position="819"/>
        <end position="1065"/>
    </location>
</feature>
<dbReference type="Pfam" id="PF00672">
    <property type="entry name" value="HAMP"/>
    <property type="match status" value="1"/>
</dbReference>
<dbReference type="InterPro" id="IPR029787">
    <property type="entry name" value="Nucleotide_cyclase"/>
</dbReference>
<dbReference type="InterPro" id="IPR003660">
    <property type="entry name" value="HAMP_dom"/>
</dbReference>
<feature type="domain" description="GGDEF" evidence="6">
    <location>
        <begin position="666"/>
        <end position="808"/>
    </location>
</feature>
<feature type="domain" description="PAC" evidence="3">
    <location>
        <begin position="580"/>
        <end position="634"/>
    </location>
</feature>
<evidence type="ECO:0000256" key="1">
    <source>
        <dbReference type="SAM" id="Phobius"/>
    </source>
</evidence>
<organism evidence="7">
    <name type="scientific">hydrothermal vent metagenome</name>
    <dbReference type="NCBI Taxonomy" id="652676"/>
    <lineage>
        <taxon>unclassified sequences</taxon>
        <taxon>metagenomes</taxon>
        <taxon>ecological metagenomes</taxon>
    </lineage>
</organism>
<dbReference type="InterPro" id="IPR043128">
    <property type="entry name" value="Rev_trsase/Diguanyl_cyclase"/>
</dbReference>
<sequence length="1065" mass="119629">MNKKLFSLKYKALIAVVVILLPIFVTFMVTYKINRDHLKELELDHLTALSESIEGQVYQFFEMSKRRAEDFASDGFIITMLEGVIDDGKDENISILNKYLYQNKLSLDETLRHVDLISLEGRLISSSLSSLQNGLDLSDKLYFKKGLHGISITEPPFLYEGGAELTISTPIYSIDGSRALGVLVNFISLREVNKVLNGEFQMEFGAISWGMGRRKSMESYIVNSAKLMITDSRFVEDAVGRQVVDTPPVVGCLSEGREFTGFYKNYRGGEVAGSAMCLRDLDWVLLVEIDVKDVLSPLGKIKAGAIATGLIVTGLIGLLFVAFLRGIVTNIERISGAANAIAGGDYSVELPEGGSDEMGELSRSFNKMSEDIRLRDFELQESRRAMSTLVANLPGMAYRCLNDPTWAMEFVSDGAFELTGFMAADLIDNAKVSYNDIIHPDDRERIWDAVQKAVEDYEYFEFTYRIITKNGKEKWVWERGRGVYMQGGELEALEGFIADITERKLAEVELKRSNFVIDNSIDMVFITDLNGVIEYVNPMFEIITGYSREEAIGQTPRILASGHTAPEVYEEMWSTIISGSTWHGTFQNKKKSGEHYWGNGSIFPVRDDNGTITNFLAVQEDVTAKIRSEEEIERLATYDSLTGLLNRKSFVNVMESWLIKANATGLCGVMLMIDLDQFKLLNDTYGHGLGDELLRHTARLFEITLKHSENAAVKAAADDCIIGRTAGDEFTVFIPQVSKEDALEVAEFIRKVMDEFRFMDTDVQMTISVGIALYPEQATGVRDLFARVDAAVFRAKELGGNRVRLYRDEDKVLEQLHSSLQWKGRILKALAEDRFEAWYQPIYDIESKKIHHYETLVRMRSEDGKILIPGAFIEVAESFGLITAIDKVVTEKAMKKQVELSDRGSILTFCINLSGKDMGDESFLEFLRRKIEELGVDPGCIVFEITETAAINDMSEACEFIKELRAIGCRFSLDDFGSGLSSFQYLKELKVDYIKIDGAFVKKIIEDHNDKLFVKAIADIAKGMGIKTIAEFVENEEILVLLEELGVDYAQGYHLGKPEPVLLVD</sequence>
<dbReference type="SMART" id="SM00267">
    <property type="entry name" value="GGDEF"/>
    <property type="match status" value="1"/>
</dbReference>
<dbReference type="PROSITE" id="PS50885">
    <property type="entry name" value="HAMP"/>
    <property type="match status" value="1"/>
</dbReference>
<dbReference type="PANTHER" id="PTHR44757">
    <property type="entry name" value="DIGUANYLATE CYCLASE DGCP"/>
    <property type="match status" value="1"/>
</dbReference>
<dbReference type="EMBL" id="UOEZ01000061">
    <property type="protein sequence ID" value="VAW37835.1"/>
    <property type="molecule type" value="Genomic_DNA"/>
</dbReference>
<dbReference type="AlphaFoldDB" id="A0A3B0V2T8"/>
<keyword evidence="1" id="KW-0812">Transmembrane</keyword>
<evidence type="ECO:0000259" key="5">
    <source>
        <dbReference type="PROSITE" id="PS50885"/>
    </source>
</evidence>
<dbReference type="InterPro" id="IPR000014">
    <property type="entry name" value="PAS"/>
</dbReference>
<dbReference type="PROSITE" id="PS50883">
    <property type="entry name" value="EAL"/>
    <property type="match status" value="1"/>
</dbReference>
<gene>
    <name evidence="7" type="ORF">MNBD_DELTA02-742</name>
</gene>
<name>A0A3B0V2T8_9ZZZZ</name>
<dbReference type="PROSITE" id="PS50887">
    <property type="entry name" value="GGDEF"/>
    <property type="match status" value="1"/>
</dbReference>
<dbReference type="Gene3D" id="3.30.450.20">
    <property type="entry name" value="PAS domain"/>
    <property type="match status" value="2"/>
</dbReference>
<evidence type="ECO:0000313" key="7">
    <source>
        <dbReference type="EMBL" id="VAW37835.1"/>
    </source>
</evidence>
<dbReference type="Pfam" id="PF00563">
    <property type="entry name" value="EAL"/>
    <property type="match status" value="1"/>
</dbReference>
<feature type="domain" description="PAS" evidence="2">
    <location>
        <begin position="410"/>
        <end position="457"/>
    </location>
</feature>
<dbReference type="GO" id="GO:0007165">
    <property type="term" value="P:signal transduction"/>
    <property type="evidence" value="ECO:0007669"/>
    <property type="project" value="InterPro"/>
</dbReference>
<evidence type="ECO:0000259" key="3">
    <source>
        <dbReference type="PROSITE" id="PS50113"/>
    </source>
</evidence>
<dbReference type="PROSITE" id="PS50113">
    <property type="entry name" value="PAC"/>
    <property type="match status" value="2"/>
</dbReference>
<feature type="domain" description="HAMP" evidence="5">
    <location>
        <begin position="325"/>
        <end position="377"/>
    </location>
</feature>
<dbReference type="PANTHER" id="PTHR44757:SF4">
    <property type="entry name" value="DIGUANYLATE CYCLASE DGCE-RELATED"/>
    <property type="match status" value="1"/>
</dbReference>
<dbReference type="SUPFAM" id="SSF158472">
    <property type="entry name" value="HAMP domain-like"/>
    <property type="match status" value="1"/>
</dbReference>
<dbReference type="SMART" id="SM00086">
    <property type="entry name" value="PAC"/>
    <property type="match status" value="2"/>
</dbReference>
<dbReference type="InterPro" id="IPR035965">
    <property type="entry name" value="PAS-like_dom_sf"/>
</dbReference>
<dbReference type="CDD" id="cd01948">
    <property type="entry name" value="EAL"/>
    <property type="match status" value="1"/>
</dbReference>
<dbReference type="SUPFAM" id="SSF55785">
    <property type="entry name" value="PYP-like sensor domain (PAS domain)"/>
    <property type="match status" value="2"/>
</dbReference>
<dbReference type="CDD" id="cd00130">
    <property type="entry name" value="PAS"/>
    <property type="match status" value="2"/>
</dbReference>
<dbReference type="InterPro" id="IPR035919">
    <property type="entry name" value="EAL_sf"/>
</dbReference>
<dbReference type="Pfam" id="PF08447">
    <property type="entry name" value="PAS_3"/>
    <property type="match status" value="1"/>
</dbReference>
<dbReference type="SMART" id="SM00052">
    <property type="entry name" value="EAL"/>
    <property type="match status" value="1"/>
</dbReference>
<evidence type="ECO:0000259" key="2">
    <source>
        <dbReference type="PROSITE" id="PS50112"/>
    </source>
</evidence>
<dbReference type="InterPro" id="IPR000700">
    <property type="entry name" value="PAS-assoc_C"/>
</dbReference>
<dbReference type="InterPro" id="IPR001633">
    <property type="entry name" value="EAL_dom"/>
</dbReference>
<dbReference type="Pfam" id="PF13426">
    <property type="entry name" value="PAS_9"/>
    <property type="match status" value="1"/>
</dbReference>
<dbReference type="SUPFAM" id="SSF141868">
    <property type="entry name" value="EAL domain-like"/>
    <property type="match status" value="1"/>
</dbReference>
<dbReference type="PROSITE" id="PS50112">
    <property type="entry name" value="PAS"/>
    <property type="match status" value="2"/>
</dbReference>
<dbReference type="Gene3D" id="3.30.70.270">
    <property type="match status" value="1"/>
</dbReference>
<dbReference type="InterPro" id="IPR052155">
    <property type="entry name" value="Biofilm_reg_signaling"/>
</dbReference>
<dbReference type="Gene3D" id="3.20.20.450">
    <property type="entry name" value="EAL domain"/>
    <property type="match status" value="1"/>
</dbReference>
<dbReference type="SMART" id="SM00091">
    <property type="entry name" value="PAS"/>
    <property type="match status" value="2"/>
</dbReference>
<feature type="domain" description="PAS" evidence="2">
    <location>
        <begin position="509"/>
        <end position="555"/>
    </location>
</feature>
<dbReference type="SMART" id="SM00304">
    <property type="entry name" value="HAMP"/>
    <property type="match status" value="1"/>
</dbReference>
<evidence type="ECO:0000259" key="4">
    <source>
        <dbReference type="PROSITE" id="PS50883"/>
    </source>
</evidence>
<feature type="domain" description="PAC" evidence="3">
    <location>
        <begin position="460"/>
        <end position="512"/>
    </location>
</feature>
<dbReference type="NCBIfam" id="TIGR00229">
    <property type="entry name" value="sensory_box"/>
    <property type="match status" value="2"/>
</dbReference>
<dbReference type="Gene3D" id="6.10.340.10">
    <property type="match status" value="1"/>
</dbReference>
<protein>
    <submittedName>
        <fullName evidence="7">Diguanylate cyclase/phosphodiesterase (GGDEF &amp; EAL domains) with PAS/PAC sensor(S)</fullName>
    </submittedName>
</protein>
<accession>A0A3B0V2T8</accession>
<dbReference type="CDD" id="cd01949">
    <property type="entry name" value="GGDEF"/>
    <property type="match status" value="1"/>
</dbReference>
<dbReference type="InterPro" id="IPR001610">
    <property type="entry name" value="PAC"/>
</dbReference>
<dbReference type="GO" id="GO:0016020">
    <property type="term" value="C:membrane"/>
    <property type="evidence" value="ECO:0007669"/>
    <property type="project" value="InterPro"/>
</dbReference>
<dbReference type="NCBIfam" id="TIGR00254">
    <property type="entry name" value="GGDEF"/>
    <property type="match status" value="1"/>
</dbReference>
<proteinExistence type="predicted"/>
<keyword evidence="1" id="KW-1133">Transmembrane helix</keyword>
<feature type="transmembrane region" description="Helical" evidence="1">
    <location>
        <begin position="12"/>
        <end position="31"/>
    </location>
</feature>
<dbReference type="SUPFAM" id="SSF55073">
    <property type="entry name" value="Nucleotide cyclase"/>
    <property type="match status" value="1"/>
</dbReference>
<keyword evidence="1" id="KW-0472">Membrane</keyword>